<keyword evidence="3" id="KW-0677">Repeat</keyword>
<dbReference type="AlphaFoldDB" id="A0AAV7BAX1"/>
<dbReference type="PROSITE" id="PS01180">
    <property type="entry name" value="CUB"/>
    <property type="match status" value="2"/>
</dbReference>
<feature type="disulfide bond" evidence="8">
    <location>
        <begin position="494"/>
        <end position="509"/>
    </location>
</feature>
<feature type="disulfide bond" evidence="8">
    <location>
        <begin position="314"/>
        <end position="326"/>
    </location>
</feature>
<dbReference type="EMBL" id="WNYA01000006">
    <property type="protein sequence ID" value="KAG8569528.1"/>
    <property type="molecule type" value="Genomic_DNA"/>
</dbReference>
<dbReference type="InterPro" id="IPR000859">
    <property type="entry name" value="CUB_dom"/>
</dbReference>
<feature type="disulfide bond" evidence="8">
    <location>
        <begin position="333"/>
        <end position="348"/>
    </location>
</feature>
<name>A0AAV7BAX1_ENGPU</name>
<dbReference type="GO" id="GO:0008233">
    <property type="term" value="F:peptidase activity"/>
    <property type="evidence" value="ECO:0007669"/>
    <property type="project" value="UniProtKB-KW"/>
</dbReference>
<feature type="domain" description="CUB" evidence="10">
    <location>
        <begin position="355"/>
        <end position="468"/>
    </location>
</feature>
<keyword evidence="12" id="KW-1185">Reference proteome</keyword>
<dbReference type="Pfam" id="PF00431">
    <property type="entry name" value="CUB"/>
    <property type="match status" value="2"/>
</dbReference>
<evidence type="ECO:0000256" key="5">
    <source>
        <dbReference type="ARBA" id="ARBA00023157"/>
    </source>
</evidence>
<feature type="disulfide bond" evidence="8">
    <location>
        <begin position="482"/>
        <end position="500"/>
    </location>
</feature>
<evidence type="ECO:0000256" key="6">
    <source>
        <dbReference type="ARBA" id="ARBA00023180"/>
    </source>
</evidence>
<proteinExistence type="predicted"/>
<dbReference type="SUPFAM" id="SSF49854">
    <property type="entry name" value="Spermadhesin, CUB domain"/>
    <property type="match status" value="2"/>
</dbReference>
<dbReference type="InterPro" id="IPR036055">
    <property type="entry name" value="LDL_receptor-like_sf"/>
</dbReference>
<feature type="disulfide bond" evidence="8">
    <location>
        <begin position="321"/>
        <end position="339"/>
    </location>
</feature>
<dbReference type="PRINTS" id="PR00261">
    <property type="entry name" value="LDLRECEPTOR"/>
</dbReference>
<evidence type="ECO:0000313" key="11">
    <source>
        <dbReference type="EMBL" id="KAG8569528.1"/>
    </source>
</evidence>
<keyword evidence="2" id="KW-0732">Signal</keyword>
<keyword evidence="9" id="KW-0472">Membrane</keyword>
<dbReference type="CDD" id="cd00112">
    <property type="entry name" value="LDLa"/>
    <property type="match status" value="2"/>
</dbReference>
<evidence type="ECO:0000256" key="8">
    <source>
        <dbReference type="PROSITE-ProRule" id="PRU00124"/>
    </source>
</evidence>
<comment type="caution">
    <text evidence="7">Lacks conserved residue(s) required for the propagation of feature annotation.</text>
</comment>
<accession>A0AAV7BAX1</accession>
<organism evidence="11 12">
    <name type="scientific">Engystomops pustulosus</name>
    <name type="common">Tungara frog</name>
    <name type="synonym">Physalaemus pustulosus</name>
    <dbReference type="NCBI Taxonomy" id="76066"/>
    <lineage>
        <taxon>Eukaryota</taxon>
        <taxon>Metazoa</taxon>
        <taxon>Chordata</taxon>
        <taxon>Craniata</taxon>
        <taxon>Vertebrata</taxon>
        <taxon>Euteleostomi</taxon>
        <taxon>Amphibia</taxon>
        <taxon>Batrachia</taxon>
        <taxon>Anura</taxon>
        <taxon>Neobatrachia</taxon>
        <taxon>Hyloidea</taxon>
        <taxon>Leptodactylidae</taxon>
        <taxon>Leiuperinae</taxon>
        <taxon>Engystomops</taxon>
    </lineage>
</organism>
<feature type="disulfide bond" evidence="7">
    <location>
        <begin position="253"/>
        <end position="270"/>
    </location>
</feature>
<keyword evidence="9" id="KW-1133">Transmembrane helix</keyword>
<evidence type="ECO:0000256" key="2">
    <source>
        <dbReference type="ARBA" id="ARBA00022729"/>
    </source>
</evidence>
<dbReference type="GO" id="GO:0006508">
    <property type="term" value="P:proteolysis"/>
    <property type="evidence" value="ECO:0007669"/>
    <property type="project" value="UniProtKB-KW"/>
</dbReference>
<dbReference type="Gene3D" id="2.60.120.290">
    <property type="entry name" value="Spermadhesin, CUB domain"/>
    <property type="match status" value="2"/>
</dbReference>
<evidence type="ECO:0000256" key="7">
    <source>
        <dbReference type="PROSITE-ProRule" id="PRU00059"/>
    </source>
</evidence>
<keyword evidence="1" id="KW-0645">Protease</keyword>
<keyword evidence="5 8" id="KW-1015">Disulfide bond</keyword>
<dbReference type="FunFam" id="4.10.400.10:FF:000034">
    <property type="entry name" value="Low-density lipoprotein receptor-related protein 2"/>
    <property type="match status" value="1"/>
</dbReference>
<gene>
    <name evidence="11" type="ORF">GDO81_014448</name>
</gene>
<comment type="caution">
    <text evidence="11">The sequence shown here is derived from an EMBL/GenBank/DDBJ whole genome shotgun (WGS) entry which is preliminary data.</text>
</comment>
<keyword evidence="6" id="KW-0325">Glycoprotein</keyword>
<dbReference type="InterPro" id="IPR002172">
    <property type="entry name" value="LDrepeatLR_classA_rpt"/>
</dbReference>
<evidence type="ECO:0000313" key="12">
    <source>
        <dbReference type="Proteomes" id="UP000824782"/>
    </source>
</evidence>
<protein>
    <recommendedName>
        <fullName evidence="10">CUB domain-containing protein</fullName>
    </recommendedName>
</protein>
<dbReference type="InterPro" id="IPR035914">
    <property type="entry name" value="Sperma_CUB_dom_sf"/>
</dbReference>
<dbReference type="Pfam" id="PF00057">
    <property type="entry name" value="Ldl_recept_a"/>
    <property type="match status" value="2"/>
</dbReference>
<sequence>MTGIRLSQTPAWLWHSASGLQAFTTTENLCWNPGPNLFASIMTITRHIQSWVTLHPSNPEPGGSGEAELIRQEQAMSEHSCISLYGMSEDEVKYCNLVFDPVPELLTTGSPADRDFVQYSCQVSTVSLQSRRPQTNRLCILVIAAIALVFVLIFSLTMGILMNRYKVDDVKAVVLLSNQSVATAPESNVITEYTETPPACGGFLRESAGSISSPNYPFHYPPNCHCTWMLEAGEGRLVQLKVMDLDVGRYGFCLFDWLELRDENVSRRFCGSVAPTTYISRSNWLQVQFVSDDHTSGTGFLATYEMVDVNQGRCSWDEFLCDGRRCLLLPSLCDGIPDCADQKDEENCSQRQWDCGGSLTNLQGSFFSPNHPELYPGKTVCRWLISVPDGLIIQIQFQNFSLESEKGCTFDYVEVHDSAGMGIASLMGRFCGSDIPPTLTSSGAQMTVLFVADEEISDIGFFATYKAFNATENECGSTELRCDSGRCVPLQWACDGWLDCHDGQDEQGCLVVPDPEPDSSGSAMFSRLASITVCLTASQLFPRWRRTEAMPLSLS</sequence>
<evidence type="ECO:0000259" key="10">
    <source>
        <dbReference type="PROSITE" id="PS01180"/>
    </source>
</evidence>
<dbReference type="SUPFAM" id="SSF57424">
    <property type="entry name" value="LDL receptor-like module"/>
    <property type="match status" value="2"/>
</dbReference>
<evidence type="ECO:0000256" key="9">
    <source>
        <dbReference type="SAM" id="Phobius"/>
    </source>
</evidence>
<dbReference type="PANTHER" id="PTHR24251">
    <property type="entry name" value="OVOCHYMASE-RELATED"/>
    <property type="match status" value="1"/>
</dbReference>
<dbReference type="InterPro" id="IPR023415">
    <property type="entry name" value="LDLR_class-A_CS"/>
</dbReference>
<dbReference type="PANTHER" id="PTHR24251:SF44">
    <property type="entry name" value="MEMBRANE FRIZZLED-RELATED PROTEIN ISOFORM X1"/>
    <property type="match status" value="1"/>
</dbReference>
<keyword evidence="9" id="KW-0812">Transmembrane</keyword>
<dbReference type="Gene3D" id="4.10.400.10">
    <property type="entry name" value="Low-density Lipoprotein Receptor"/>
    <property type="match status" value="2"/>
</dbReference>
<evidence type="ECO:0000256" key="4">
    <source>
        <dbReference type="ARBA" id="ARBA00022801"/>
    </source>
</evidence>
<dbReference type="CDD" id="cd00041">
    <property type="entry name" value="CUB"/>
    <property type="match status" value="2"/>
</dbReference>
<dbReference type="SMART" id="SM00042">
    <property type="entry name" value="CUB"/>
    <property type="match status" value="2"/>
</dbReference>
<feature type="domain" description="CUB" evidence="10">
    <location>
        <begin position="200"/>
        <end position="307"/>
    </location>
</feature>
<keyword evidence="4" id="KW-0378">Hydrolase</keyword>
<dbReference type="FunFam" id="2.60.120.290:FF:000013">
    <property type="entry name" value="Membrane frizzled-related protein"/>
    <property type="match status" value="2"/>
</dbReference>
<evidence type="ECO:0000256" key="1">
    <source>
        <dbReference type="ARBA" id="ARBA00022670"/>
    </source>
</evidence>
<feature type="transmembrane region" description="Helical" evidence="9">
    <location>
        <begin position="138"/>
        <end position="162"/>
    </location>
</feature>
<dbReference type="Proteomes" id="UP000824782">
    <property type="component" value="Unassembled WGS sequence"/>
</dbReference>
<feature type="disulfide bond" evidence="8">
    <location>
        <begin position="475"/>
        <end position="487"/>
    </location>
</feature>
<reference evidence="11" key="1">
    <citation type="thesis" date="2020" institute="ProQuest LLC" country="789 East Eisenhower Parkway, Ann Arbor, MI, USA">
        <title>Comparative Genomics and Chromosome Evolution.</title>
        <authorList>
            <person name="Mudd A.B."/>
        </authorList>
    </citation>
    <scope>NUCLEOTIDE SEQUENCE</scope>
    <source>
        <strain evidence="11">237g6f4</strain>
        <tissue evidence="11">Blood</tissue>
    </source>
</reference>
<evidence type="ECO:0000256" key="3">
    <source>
        <dbReference type="ARBA" id="ARBA00022737"/>
    </source>
</evidence>
<dbReference type="PROSITE" id="PS50068">
    <property type="entry name" value="LDLRA_2"/>
    <property type="match status" value="2"/>
</dbReference>
<dbReference type="PROSITE" id="PS01209">
    <property type="entry name" value="LDLRA_1"/>
    <property type="match status" value="1"/>
</dbReference>
<dbReference type="SMART" id="SM00192">
    <property type="entry name" value="LDLa"/>
    <property type="match status" value="2"/>
</dbReference>